<protein>
    <submittedName>
        <fullName evidence="1">Uncharacterized protein</fullName>
    </submittedName>
</protein>
<evidence type="ECO:0000313" key="1">
    <source>
        <dbReference type="EMBL" id="GKT41018.1"/>
    </source>
</evidence>
<sequence>MTNGWDANSWDIQSDGVFFDEGNNAPAWLQYFTDVSDYAKSKTTMVVLNPGPIMNPNSFALYNVADALLSIETGCKSDPDAPQDRCPRNT</sequence>
<accession>A0AA37NYC6</accession>
<organism evidence="1 2">
    <name type="scientific">Colletotrichum spaethianum</name>
    <dbReference type="NCBI Taxonomy" id="700344"/>
    <lineage>
        <taxon>Eukaryota</taxon>
        <taxon>Fungi</taxon>
        <taxon>Dikarya</taxon>
        <taxon>Ascomycota</taxon>
        <taxon>Pezizomycotina</taxon>
        <taxon>Sordariomycetes</taxon>
        <taxon>Hypocreomycetidae</taxon>
        <taxon>Glomerellales</taxon>
        <taxon>Glomerellaceae</taxon>
        <taxon>Colletotrichum</taxon>
        <taxon>Colletotrichum spaethianum species complex</taxon>
    </lineage>
</organism>
<dbReference type="AlphaFoldDB" id="A0AA37NYC6"/>
<reference evidence="1 2" key="1">
    <citation type="submission" date="2022-03" db="EMBL/GenBank/DDBJ databases">
        <title>Genome data of Colletotrichum spp.</title>
        <authorList>
            <person name="Utami Y.D."/>
            <person name="Hiruma K."/>
        </authorList>
    </citation>
    <scope>NUCLEOTIDE SEQUENCE [LARGE SCALE GENOMIC DNA]</scope>
    <source>
        <strain evidence="1 2">MAFF 239500</strain>
    </source>
</reference>
<dbReference type="InterPro" id="IPR021986">
    <property type="entry name" value="Spherulin4"/>
</dbReference>
<dbReference type="Proteomes" id="UP001055115">
    <property type="component" value="Unassembled WGS sequence"/>
</dbReference>
<name>A0AA37NYC6_9PEZI</name>
<gene>
    <name evidence="1" type="ORF">ColSpa_01199</name>
</gene>
<evidence type="ECO:0000313" key="2">
    <source>
        <dbReference type="Proteomes" id="UP001055115"/>
    </source>
</evidence>
<proteinExistence type="predicted"/>
<dbReference type="EMBL" id="BQXU01000002">
    <property type="protein sequence ID" value="GKT41018.1"/>
    <property type="molecule type" value="Genomic_DNA"/>
</dbReference>
<dbReference type="RefSeq" id="XP_049123368.1">
    <property type="nucleotide sequence ID" value="XM_049267411.1"/>
</dbReference>
<dbReference type="Pfam" id="PF12138">
    <property type="entry name" value="Spherulin4"/>
    <property type="match status" value="1"/>
</dbReference>
<comment type="caution">
    <text evidence="1">The sequence shown here is derived from an EMBL/GenBank/DDBJ whole genome shotgun (WGS) entry which is preliminary data.</text>
</comment>
<keyword evidence="2" id="KW-1185">Reference proteome</keyword>
<dbReference type="GeneID" id="73322001"/>